<dbReference type="InterPro" id="IPR026856">
    <property type="entry name" value="Sialidase_fam"/>
</dbReference>
<evidence type="ECO:0000256" key="4">
    <source>
        <dbReference type="ARBA" id="ARBA00022963"/>
    </source>
</evidence>
<keyword evidence="4" id="KW-0443">Lipid metabolism</keyword>
<dbReference type="EMBL" id="CADEAL010000574">
    <property type="protein sequence ID" value="CAB1422303.1"/>
    <property type="molecule type" value="Genomic_DNA"/>
</dbReference>
<organism evidence="8 9">
    <name type="scientific">Pleuronectes platessa</name>
    <name type="common">European plaice</name>
    <dbReference type="NCBI Taxonomy" id="8262"/>
    <lineage>
        <taxon>Eukaryota</taxon>
        <taxon>Metazoa</taxon>
        <taxon>Chordata</taxon>
        <taxon>Craniata</taxon>
        <taxon>Vertebrata</taxon>
        <taxon>Euteleostomi</taxon>
        <taxon>Actinopterygii</taxon>
        <taxon>Neopterygii</taxon>
        <taxon>Teleostei</taxon>
        <taxon>Neoteleostei</taxon>
        <taxon>Acanthomorphata</taxon>
        <taxon>Carangaria</taxon>
        <taxon>Pleuronectiformes</taxon>
        <taxon>Pleuronectoidei</taxon>
        <taxon>Pleuronectidae</taxon>
        <taxon>Pleuronectes</taxon>
    </lineage>
</organism>
<reference evidence="8" key="1">
    <citation type="submission" date="2020-03" db="EMBL/GenBank/DDBJ databases">
        <authorList>
            <person name="Weist P."/>
        </authorList>
    </citation>
    <scope>NUCLEOTIDE SEQUENCE</scope>
</reference>
<dbReference type="SUPFAM" id="SSF50939">
    <property type="entry name" value="Sialidases"/>
    <property type="match status" value="1"/>
</dbReference>
<dbReference type="Proteomes" id="UP001153269">
    <property type="component" value="Unassembled WGS sequence"/>
</dbReference>
<dbReference type="PANTHER" id="PTHR10628">
    <property type="entry name" value="SIALIDASE"/>
    <property type="match status" value="1"/>
</dbReference>
<evidence type="ECO:0000256" key="1">
    <source>
        <dbReference type="ARBA" id="ARBA00000427"/>
    </source>
</evidence>
<dbReference type="GO" id="GO:0009313">
    <property type="term" value="P:oligosaccharide catabolic process"/>
    <property type="evidence" value="ECO:0007669"/>
    <property type="project" value="TreeGrafter"/>
</dbReference>
<evidence type="ECO:0000259" key="7">
    <source>
        <dbReference type="Pfam" id="PF13088"/>
    </source>
</evidence>
<dbReference type="GO" id="GO:0016020">
    <property type="term" value="C:membrane"/>
    <property type="evidence" value="ECO:0007669"/>
    <property type="project" value="TreeGrafter"/>
</dbReference>
<keyword evidence="9" id="KW-1185">Reference proteome</keyword>
<sequence length="391" mass="43478">MVNIILKDNQPQKQPVFDSQEEGCVYRIPALCYNSCSQTLFAFAEKRTSLSDDDAEMLVMKTGKLKEDDSNEIQWSEQKEVKNALLSGHRTMNPCPVYEKKSNKLFLFFICVKNGCSEQSQITDCSNKAHLCYITTADDGENWSELKDLTPDLHEIDDWATFAVGPGHGLQTQSGRLIVPVYAYKIKKRKKRGSCCCRKVCAPTSYALALYTDDPDKGWKFGNMLETESGECQMAEILDDKDNCVVYCNARSKSGHRVEAVSLNEGGNFSILTGKLVDTKNTGCQGSVVSFPAQSEDGGTKGEHNSNNKWLLFSHTTNVKKRVNLGVYLNKSPQDPDKWSKPLIINKGTSGYSDLACVGDGRFVCLMEHGEGKAISSVMFNYSQVKKGIKK</sequence>
<evidence type="ECO:0000256" key="3">
    <source>
        <dbReference type="ARBA" id="ARBA00012733"/>
    </source>
</evidence>
<dbReference type="CDD" id="cd15482">
    <property type="entry name" value="Sialidase_non-viral"/>
    <property type="match status" value="1"/>
</dbReference>
<keyword evidence="5" id="KW-0119">Carbohydrate metabolism</keyword>
<evidence type="ECO:0000313" key="8">
    <source>
        <dbReference type="EMBL" id="CAB1422303.1"/>
    </source>
</evidence>
<keyword evidence="6" id="KW-0378">Hydrolase</keyword>
<dbReference type="GO" id="GO:0004308">
    <property type="term" value="F:exo-alpha-sialidase activity"/>
    <property type="evidence" value="ECO:0007669"/>
    <property type="project" value="UniProtKB-EC"/>
</dbReference>
<dbReference type="GO" id="GO:0005737">
    <property type="term" value="C:cytoplasm"/>
    <property type="evidence" value="ECO:0007669"/>
    <property type="project" value="TreeGrafter"/>
</dbReference>
<evidence type="ECO:0000313" key="9">
    <source>
        <dbReference type="Proteomes" id="UP001153269"/>
    </source>
</evidence>
<dbReference type="Pfam" id="PF13088">
    <property type="entry name" value="BNR_2"/>
    <property type="match status" value="1"/>
</dbReference>
<comment type="catalytic activity">
    <reaction evidence="1">
        <text>Hydrolysis of alpha-(2-&gt;3)-, alpha-(2-&gt;6)-, alpha-(2-&gt;8)- glycosidic linkages of terminal sialic acid residues in oligosaccharides, glycoproteins, glycolipids, colominic acid and synthetic substrates.</text>
        <dbReference type="EC" id="3.2.1.18"/>
    </reaction>
</comment>
<evidence type="ECO:0000256" key="2">
    <source>
        <dbReference type="ARBA" id="ARBA00009348"/>
    </source>
</evidence>
<gene>
    <name evidence="8" type="ORF">PLEPLA_LOCUS10218</name>
</gene>
<keyword evidence="6" id="KW-0326">Glycosidase</keyword>
<dbReference type="InterPro" id="IPR011040">
    <property type="entry name" value="Sialidase"/>
</dbReference>
<dbReference type="AlphaFoldDB" id="A0A9N7U0K9"/>
<evidence type="ECO:0000256" key="6">
    <source>
        <dbReference type="ARBA" id="ARBA00023295"/>
    </source>
</evidence>
<name>A0A9N7U0K9_PLEPL</name>
<dbReference type="GO" id="GO:0006689">
    <property type="term" value="P:ganglioside catabolic process"/>
    <property type="evidence" value="ECO:0007669"/>
    <property type="project" value="TreeGrafter"/>
</dbReference>
<dbReference type="Gene3D" id="2.120.10.10">
    <property type="match status" value="1"/>
</dbReference>
<comment type="caution">
    <text evidence="8">The sequence shown here is derived from an EMBL/GenBank/DDBJ whole genome shotgun (WGS) entry which is preliminary data.</text>
</comment>
<comment type="similarity">
    <text evidence="2">Belongs to the glycosyl hydrolase 33 family.</text>
</comment>
<proteinExistence type="inferred from homology"/>
<keyword evidence="4" id="KW-0442">Lipid degradation</keyword>
<evidence type="ECO:0000256" key="5">
    <source>
        <dbReference type="ARBA" id="ARBA00023277"/>
    </source>
</evidence>
<dbReference type="PANTHER" id="PTHR10628:SF23">
    <property type="entry name" value="SIALIDASE-3"/>
    <property type="match status" value="1"/>
</dbReference>
<accession>A0A9N7U0K9</accession>
<dbReference type="EC" id="3.2.1.18" evidence="3"/>
<protein>
    <recommendedName>
        <fullName evidence="3">exo-alpha-sialidase</fullName>
        <ecNumber evidence="3">3.2.1.18</ecNumber>
    </recommendedName>
</protein>
<feature type="domain" description="Sialidase" evidence="7">
    <location>
        <begin position="39"/>
        <end position="363"/>
    </location>
</feature>
<dbReference type="InterPro" id="IPR036278">
    <property type="entry name" value="Sialidase_sf"/>
</dbReference>